<dbReference type="Pfam" id="PF00534">
    <property type="entry name" value="Glycos_transf_1"/>
    <property type="match status" value="1"/>
</dbReference>
<dbReference type="GO" id="GO:0016757">
    <property type="term" value="F:glycosyltransferase activity"/>
    <property type="evidence" value="ECO:0007669"/>
    <property type="project" value="InterPro"/>
</dbReference>
<feature type="domain" description="Glycosyltransferase subfamily 4-like N-terminal" evidence="2">
    <location>
        <begin position="15"/>
        <end position="180"/>
    </location>
</feature>
<dbReference type="PANTHER" id="PTHR45947">
    <property type="entry name" value="SULFOQUINOVOSYL TRANSFERASE SQD2"/>
    <property type="match status" value="1"/>
</dbReference>
<reference evidence="3 4" key="1">
    <citation type="submission" date="2019-10" db="EMBL/GenBank/DDBJ databases">
        <title>Draft genome sequences of Lactobacillus strains.</title>
        <authorList>
            <person name="Cho G.-S."/>
            <person name="Fagbemigun O."/>
            <person name="Brinks E."/>
            <person name="Franz C.M.A.P."/>
        </authorList>
    </citation>
    <scope>NUCLEOTIDE SEQUENCE [LARGE SCALE GENOMIC DNA]</scope>
    <source>
        <strain evidence="3 4">313</strain>
    </source>
</reference>
<accession>A0A6A7K2W9</accession>
<feature type="domain" description="Glycosyl transferase family 1" evidence="1">
    <location>
        <begin position="187"/>
        <end position="325"/>
    </location>
</feature>
<sequence length="359" mass="40687">MMKKKILMVCEAFGGGVFTYVRQLCNDMCDNFDIYLAYSLRPQTPKNYKTQLDPHIHLIEVKSWNGKSVTNIVNDKKVINELRQIANTVQPDIIHLHSSIAGGIGRLAFKDNNYKLIYTPHGYAHILMGSGIKSTIYKVVEKYLGKHSKAITLTCTKSEDEVAKTLSRNTAYIETGIDVKELANTLKGVKRHNNKELKVYTVGRIAKQKRPELFNKIAELVPEVQFLWIGDGELREKLTAPNITVTGWKERNEALKIADTADVFILCSYGEAIAMSLIENMYMEKLCLVSNTMGNKSVINNGKNGYTCNVAKDYAKRINEAVKDFPFELAKQAYDDVLKIYNNDVMKGKYINFYNSLVK</sequence>
<keyword evidence="3" id="KW-0808">Transferase</keyword>
<evidence type="ECO:0000259" key="1">
    <source>
        <dbReference type="Pfam" id="PF00534"/>
    </source>
</evidence>
<dbReference type="Proteomes" id="UP000430466">
    <property type="component" value="Unassembled WGS sequence"/>
</dbReference>
<dbReference type="PANTHER" id="PTHR45947:SF3">
    <property type="entry name" value="SULFOQUINOVOSYL TRANSFERASE SQD2"/>
    <property type="match status" value="1"/>
</dbReference>
<dbReference type="EMBL" id="WHOE01000038">
    <property type="protein sequence ID" value="MPW14594.1"/>
    <property type="molecule type" value="Genomic_DNA"/>
</dbReference>
<evidence type="ECO:0000259" key="2">
    <source>
        <dbReference type="Pfam" id="PF13439"/>
    </source>
</evidence>
<dbReference type="InterPro" id="IPR028098">
    <property type="entry name" value="Glyco_trans_4-like_N"/>
</dbReference>
<organism evidence="3 4">
    <name type="scientific">Lactobacillus helveticus</name>
    <name type="common">Lactobacillus suntoryeus</name>
    <dbReference type="NCBI Taxonomy" id="1587"/>
    <lineage>
        <taxon>Bacteria</taxon>
        <taxon>Bacillati</taxon>
        <taxon>Bacillota</taxon>
        <taxon>Bacilli</taxon>
        <taxon>Lactobacillales</taxon>
        <taxon>Lactobacillaceae</taxon>
        <taxon>Lactobacillus</taxon>
    </lineage>
</organism>
<comment type="caution">
    <text evidence="3">The sequence shown here is derived from an EMBL/GenBank/DDBJ whole genome shotgun (WGS) entry which is preliminary data.</text>
</comment>
<dbReference type="InterPro" id="IPR001296">
    <property type="entry name" value="Glyco_trans_1"/>
</dbReference>
<dbReference type="Gene3D" id="3.40.50.2000">
    <property type="entry name" value="Glycogen Phosphorylase B"/>
    <property type="match status" value="2"/>
</dbReference>
<proteinExistence type="predicted"/>
<evidence type="ECO:0000313" key="3">
    <source>
        <dbReference type="EMBL" id="MPW14594.1"/>
    </source>
</evidence>
<gene>
    <name evidence="3" type="ORF">GDZ32_06500</name>
</gene>
<dbReference type="AlphaFoldDB" id="A0A6A7K2W9"/>
<name>A0A6A7K2W9_LACHE</name>
<evidence type="ECO:0000313" key="4">
    <source>
        <dbReference type="Proteomes" id="UP000430466"/>
    </source>
</evidence>
<dbReference type="InterPro" id="IPR050194">
    <property type="entry name" value="Glycosyltransferase_grp1"/>
</dbReference>
<dbReference type="Pfam" id="PF13439">
    <property type="entry name" value="Glyco_transf_4"/>
    <property type="match status" value="1"/>
</dbReference>
<dbReference type="SUPFAM" id="SSF53756">
    <property type="entry name" value="UDP-Glycosyltransferase/glycogen phosphorylase"/>
    <property type="match status" value="1"/>
</dbReference>
<protein>
    <submittedName>
        <fullName evidence="3">Glycosyltransferase</fullName>
    </submittedName>
</protein>